<proteinExistence type="predicted"/>
<dbReference type="VEuPathDB" id="FungiDB:A1O9_00892"/>
<feature type="chain" id="PRO_5001683742" description="Beta-lactamase-related domain-containing protein" evidence="1">
    <location>
        <begin position="17"/>
        <end position="117"/>
    </location>
</feature>
<organism evidence="2 3">
    <name type="scientific">Exophiala aquamarina CBS 119918</name>
    <dbReference type="NCBI Taxonomy" id="1182545"/>
    <lineage>
        <taxon>Eukaryota</taxon>
        <taxon>Fungi</taxon>
        <taxon>Dikarya</taxon>
        <taxon>Ascomycota</taxon>
        <taxon>Pezizomycotina</taxon>
        <taxon>Eurotiomycetes</taxon>
        <taxon>Chaetothyriomycetidae</taxon>
        <taxon>Chaetothyriales</taxon>
        <taxon>Herpotrichiellaceae</taxon>
        <taxon>Exophiala</taxon>
    </lineage>
</organism>
<dbReference type="HOGENOM" id="CLU_2084843_0_0_1"/>
<dbReference type="EMBL" id="AMGV01000001">
    <property type="protein sequence ID" value="KEF62918.1"/>
    <property type="molecule type" value="Genomic_DNA"/>
</dbReference>
<accession>A0A072PU92</accession>
<evidence type="ECO:0000313" key="3">
    <source>
        <dbReference type="Proteomes" id="UP000027920"/>
    </source>
</evidence>
<dbReference type="GeneID" id="25275842"/>
<dbReference type="AlphaFoldDB" id="A0A072PU92"/>
<name>A0A072PU92_9EURO</name>
<gene>
    <name evidence="2" type="ORF">A1O9_00892</name>
</gene>
<protein>
    <recommendedName>
        <fullName evidence="4">Beta-lactamase-related domain-containing protein</fullName>
    </recommendedName>
</protein>
<feature type="signal peptide" evidence="1">
    <location>
        <begin position="1"/>
        <end position="16"/>
    </location>
</feature>
<keyword evidence="3" id="KW-1185">Reference proteome</keyword>
<dbReference type="OrthoDB" id="10250282at2759"/>
<reference evidence="2 3" key="1">
    <citation type="submission" date="2013-03" db="EMBL/GenBank/DDBJ databases">
        <title>The Genome Sequence of Exophiala aquamarina CBS 119918.</title>
        <authorList>
            <consortium name="The Broad Institute Genomics Platform"/>
            <person name="Cuomo C."/>
            <person name="de Hoog S."/>
            <person name="Gorbushina A."/>
            <person name="Walker B."/>
            <person name="Young S.K."/>
            <person name="Zeng Q."/>
            <person name="Gargeya S."/>
            <person name="Fitzgerald M."/>
            <person name="Haas B."/>
            <person name="Abouelleil A."/>
            <person name="Allen A.W."/>
            <person name="Alvarado L."/>
            <person name="Arachchi H.M."/>
            <person name="Berlin A.M."/>
            <person name="Chapman S.B."/>
            <person name="Gainer-Dewar J."/>
            <person name="Goldberg J."/>
            <person name="Griggs A."/>
            <person name="Gujja S."/>
            <person name="Hansen M."/>
            <person name="Howarth C."/>
            <person name="Imamovic A."/>
            <person name="Ireland A."/>
            <person name="Larimer J."/>
            <person name="McCowan C."/>
            <person name="Murphy C."/>
            <person name="Pearson M."/>
            <person name="Poon T.W."/>
            <person name="Priest M."/>
            <person name="Roberts A."/>
            <person name="Saif S."/>
            <person name="Shea T."/>
            <person name="Sisk P."/>
            <person name="Sykes S."/>
            <person name="Wortman J."/>
            <person name="Nusbaum C."/>
            <person name="Birren B."/>
        </authorList>
    </citation>
    <scope>NUCLEOTIDE SEQUENCE [LARGE SCALE GENOMIC DNA]</scope>
    <source>
        <strain evidence="2 3">CBS 119918</strain>
    </source>
</reference>
<keyword evidence="1" id="KW-0732">Signal</keyword>
<dbReference type="Proteomes" id="UP000027920">
    <property type="component" value="Unassembled WGS sequence"/>
</dbReference>
<evidence type="ECO:0000313" key="2">
    <source>
        <dbReference type="EMBL" id="KEF62918.1"/>
    </source>
</evidence>
<evidence type="ECO:0008006" key="4">
    <source>
        <dbReference type="Google" id="ProtNLM"/>
    </source>
</evidence>
<evidence type="ECO:0000256" key="1">
    <source>
        <dbReference type="SAM" id="SignalP"/>
    </source>
</evidence>
<dbReference type="RefSeq" id="XP_013265508.1">
    <property type="nucleotide sequence ID" value="XM_013410054.1"/>
</dbReference>
<sequence>MGRLLILYSLLSLCLAQIQPAQKSNNCPLLGPVFPAPTDPIASKAIQAAADSFPDLLKEALGAGLLDNQTTSFSINVFSANHTLFEYHYAAPGLNGSLAAGLLNNQTIYRVGSLSKL</sequence>
<comment type="caution">
    <text evidence="2">The sequence shown here is derived from an EMBL/GenBank/DDBJ whole genome shotgun (WGS) entry which is preliminary data.</text>
</comment>
<dbReference type="STRING" id="1182545.A0A072PU92"/>